<dbReference type="AlphaFoldDB" id="A0A4Q7YH40"/>
<dbReference type="EMBL" id="SHKW01000002">
    <property type="protein sequence ID" value="RZU35669.1"/>
    <property type="molecule type" value="Genomic_DNA"/>
</dbReference>
<evidence type="ECO:0000313" key="2">
    <source>
        <dbReference type="EMBL" id="RZU35669.1"/>
    </source>
</evidence>
<proteinExistence type="predicted"/>
<keyword evidence="3" id="KW-1185">Reference proteome</keyword>
<name>A0A4Q7YH40_9BACT</name>
<sequence length="158" mass="16649">MRPETVLDGAGAAAHGGRFASPGTAAVYLSESDAVATSEVTGRKKRLGGAALINVDKYPRVVFAVGFDLTRVLDLTQHPLPRGMGAIRDKCLGEDLLPSQQFGDVLVAQGIEGLRFPSQAGLGVNLVVYKKCCYPNALKIENEAALRATIAAIARSIK</sequence>
<accession>A0A4Q7YH40</accession>
<feature type="domain" description="RES" evidence="1">
    <location>
        <begin position="6"/>
        <end position="144"/>
    </location>
</feature>
<dbReference type="Pfam" id="PF08808">
    <property type="entry name" value="RES"/>
    <property type="match status" value="1"/>
</dbReference>
<evidence type="ECO:0000259" key="1">
    <source>
        <dbReference type="SMART" id="SM00953"/>
    </source>
</evidence>
<dbReference type="Proteomes" id="UP000292958">
    <property type="component" value="Unassembled WGS sequence"/>
</dbReference>
<dbReference type="InterPro" id="IPR014914">
    <property type="entry name" value="RES_dom"/>
</dbReference>
<dbReference type="OrthoDB" id="121293at2"/>
<organism evidence="2 3">
    <name type="scientific">Edaphobacter modestus</name>
    <dbReference type="NCBI Taxonomy" id="388466"/>
    <lineage>
        <taxon>Bacteria</taxon>
        <taxon>Pseudomonadati</taxon>
        <taxon>Acidobacteriota</taxon>
        <taxon>Terriglobia</taxon>
        <taxon>Terriglobales</taxon>
        <taxon>Acidobacteriaceae</taxon>
        <taxon>Edaphobacter</taxon>
    </lineage>
</organism>
<reference evidence="2 3" key="1">
    <citation type="submission" date="2019-02" db="EMBL/GenBank/DDBJ databases">
        <title>Genomic Encyclopedia of Archaeal and Bacterial Type Strains, Phase II (KMG-II): from individual species to whole genera.</title>
        <authorList>
            <person name="Goeker M."/>
        </authorList>
    </citation>
    <scope>NUCLEOTIDE SEQUENCE [LARGE SCALE GENOMIC DNA]</scope>
    <source>
        <strain evidence="2 3">DSM 18101</strain>
    </source>
</reference>
<evidence type="ECO:0000313" key="3">
    <source>
        <dbReference type="Proteomes" id="UP000292958"/>
    </source>
</evidence>
<gene>
    <name evidence="2" type="ORF">BDD14_5757</name>
</gene>
<dbReference type="SMART" id="SM00953">
    <property type="entry name" value="RES"/>
    <property type="match status" value="1"/>
</dbReference>
<comment type="caution">
    <text evidence="2">The sequence shown here is derived from an EMBL/GenBank/DDBJ whole genome shotgun (WGS) entry which is preliminary data.</text>
</comment>
<dbReference type="RefSeq" id="WP_130424087.1">
    <property type="nucleotide sequence ID" value="NZ_SHKW01000002.1"/>
</dbReference>
<protein>
    <submittedName>
        <fullName evidence="2">RES domain-containing protein</fullName>
    </submittedName>
</protein>